<evidence type="ECO:0000256" key="11">
    <source>
        <dbReference type="RuleBase" id="RU000526"/>
    </source>
</evidence>
<feature type="domain" description="RecA family profile 1" evidence="13">
    <location>
        <begin position="37"/>
        <end position="196"/>
    </location>
</feature>
<evidence type="ECO:0000259" key="14">
    <source>
        <dbReference type="PROSITE" id="PS50163"/>
    </source>
</evidence>
<dbReference type="PROSITE" id="PS50163">
    <property type="entry name" value="RECA_3"/>
    <property type="match status" value="1"/>
</dbReference>
<dbReference type="InterPro" id="IPR023400">
    <property type="entry name" value="RecA_C_sf"/>
</dbReference>
<dbReference type="PANTHER" id="PTHR45900">
    <property type="entry name" value="RECA"/>
    <property type="match status" value="1"/>
</dbReference>
<dbReference type="GO" id="GO:0009432">
    <property type="term" value="P:SOS response"/>
    <property type="evidence" value="ECO:0007669"/>
    <property type="project" value="UniProtKB-UniRule"/>
</dbReference>
<comment type="caution">
    <text evidence="15">The sequence shown here is derived from an EMBL/GenBank/DDBJ whole genome shotgun (WGS) entry which is preliminary data.</text>
</comment>
<dbReference type="HAMAP" id="MF_00268">
    <property type="entry name" value="RecA"/>
    <property type="match status" value="1"/>
</dbReference>
<dbReference type="OrthoDB" id="9776733at2"/>
<keyword evidence="9 10" id="KW-0742">SOS response</keyword>
<evidence type="ECO:0000256" key="3">
    <source>
        <dbReference type="ARBA" id="ARBA00022741"/>
    </source>
</evidence>
<dbReference type="PANTHER" id="PTHR45900:SF1">
    <property type="entry name" value="MITOCHONDRIAL DNA REPAIR PROTEIN RECA HOMOLOG-RELATED"/>
    <property type="match status" value="1"/>
</dbReference>
<proteinExistence type="inferred from homology"/>
<dbReference type="GO" id="GO:0006310">
    <property type="term" value="P:DNA recombination"/>
    <property type="evidence" value="ECO:0007669"/>
    <property type="project" value="UniProtKB-UniRule"/>
</dbReference>
<protein>
    <recommendedName>
        <fullName evidence="2 10">Protein RecA</fullName>
    </recommendedName>
    <alternativeName>
        <fullName evidence="10 11">Recombinase A</fullName>
    </alternativeName>
</protein>
<dbReference type="GO" id="GO:0003697">
    <property type="term" value="F:single-stranded DNA binding"/>
    <property type="evidence" value="ECO:0007669"/>
    <property type="project" value="UniProtKB-UniRule"/>
</dbReference>
<evidence type="ECO:0000256" key="6">
    <source>
        <dbReference type="ARBA" id="ARBA00023125"/>
    </source>
</evidence>
<keyword evidence="3 10" id="KW-0547">Nucleotide-binding</keyword>
<keyword evidence="8 10" id="KW-0234">DNA repair</keyword>
<name>A0A1T0B8F0_9PAST</name>
<dbReference type="NCBIfam" id="TIGR02012">
    <property type="entry name" value="tigrfam_recA"/>
    <property type="match status" value="1"/>
</dbReference>
<dbReference type="GO" id="GO:0005829">
    <property type="term" value="C:cytosol"/>
    <property type="evidence" value="ECO:0007669"/>
    <property type="project" value="TreeGrafter"/>
</dbReference>
<dbReference type="InterPro" id="IPR027417">
    <property type="entry name" value="P-loop_NTPase"/>
</dbReference>
<evidence type="ECO:0000259" key="13">
    <source>
        <dbReference type="PROSITE" id="PS50162"/>
    </source>
</evidence>
<keyword evidence="7 10" id="KW-0233">DNA recombination</keyword>
<keyword evidence="6 10" id="KW-0238">DNA-binding</keyword>
<evidence type="ECO:0000256" key="2">
    <source>
        <dbReference type="ARBA" id="ARBA00015553"/>
    </source>
</evidence>
<keyword evidence="10" id="KW-0963">Cytoplasm</keyword>
<evidence type="ECO:0000313" key="15">
    <source>
        <dbReference type="EMBL" id="OOS06041.1"/>
    </source>
</evidence>
<dbReference type="PROSITE" id="PS50162">
    <property type="entry name" value="RECA_2"/>
    <property type="match status" value="1"/>
</dbReference>
<dbReference type="CDD" id="cd00983">
    <property type="entry name" value="RecA"/>
    <property type="match status" value="1"/>
</dbReference>
<evidence type="ECO:0000256" key="12">
    <source>
        <dbReference type="RuleBase" id="RU004527"/>
    </source>
</evidence>
<evidence type="ECO:0000256" key="5">
    <source>
        <dbReference type="ARBA" id="ARBA00022840"/>
    </source>
</evidence>
<evidence type="ECO:0000256" key="8">
    <source>
        <dbReference type="ARBA" id="ARBA00023204"/>
    </source>
</evidence>
<dbReference type="InterPro" id="IPR020584">
    <property type="entry name" value="DNA_recomb/repair_RecA_CS"/>
</dbReference>
<dbReference type="FunFam" id="3.40.50.300:FF:000087">
    <property type="entry name" value="Recombinase RecA"/>
    <property type="match status" value="1"/>
</dbReference>
<dbReference type="InterPro" id="IPR013765">
    <property type="entry name" value="DNA_recomb/repair_RecA"/>
</dbReference>
<reference evidence="15 16" key="1">
    <citation type="submission" date="2017-02" db="EMBL/GenBank/DDBJ databases">
        <title>Draft genome sequence of Haemophilus felis CCUG 31170 type strain.</title>
        <authorList>
            <person name="Engstrom-Jakobsson H."/>
            <person name="Salva-Serra F."/>
            <person name="Thorell K."/>
            <person name="Gonzales-Siles L."/>
            <person name="Karlsson R."/>
            <person name="Boulund F."/>
            <person name="Engstrand L."/>
            <person name="Kristiansson E."/>
            <person name="Moore E."/>
        </authorList>
    </citation>
    <scope>NUCLEOTIDE SEQUENCE [LARGE SCALE GENOMIC DNA]</scope>
    <source>
        <strain evidence="15 16">CCUG 31170</strain>
    </source>
</reference>
<comment type="function">
    <text evidence="10">Can catalyze the hydrolysis of ATP in the presence of single-stranded DNA, the ATP-dependent uptake of single-stranded DNA by duplex DNA, and the ATP-dependent hybridization of homologous single-stranded DNAs. It interacts with LexA causing its activation and leading to its autocatalytic cleavage.</text>
</comment>
<dbReference type="InterPro" id="IPR049428">
    <property type="entry name" value="RecA-like_N"/>
</dbReference>
<gene>
    <name evidence="10" type="primary">recA</name>
    <name evidence="15" type="ORF">B0188_02935</name>
</gene>
<organism evidence="15 16">
    <name type="scientific">[Haemophilus] felis</name>
    <dbReference type="NCBI Taxonomy" id="123822"/>
    <lineage>
        <taxon>Bacteria</taxon>
        <taxon>Pseudomonadati</taxon>
        <taxon>Pseudomonadota</taxon>
        <taxon>Gammaproteobacteria</taxon>
        <taxon>Pasteurellales</taxon>
        <taxon>Pasteurellaceae</taxon>
    </lineage>
</organism>
<dbReference type="InterPro" id="IPR049261">
    <property type="entry name" value="RecA-like_C"/>
</dbReference>
<dbReference type="Proteomes" id="UP000190023">
    <property type="component" value="Unassembled WGS sequence"/>
</dbReference>
<dbReference type="GO" id="GO:0005524">
    <property type="term" value="F:ATP binding"/>
    <property type="evidence" value="ECO:0007669"/>
    <property type="project" value="UniProtKB-UniRule"/>
</dbReference>
<dbReference type="Gene3D" id="3.40.50.300">
    <property type="entry name" value="P-loop containing nucleotide triphosphate hydrolases"/>
    <property type="match status" value="1"/>
</dbReference>
<evidence type="ECO:0000256" key="4">
    <source>
        <dbReference type="ARBA" id="ARBA00022763"/>
    </source>
</evidence>
<dbReference type="InterPro" id="IPR020588">
    <property type="entry name" value="RecA_ATP-bd"/>
</dbReference>
<dbReference type="PRINTS" id="PR00142">
    <property type="entry name" value="RECA"/>
</dbReference>
<dbReference type="EMBL" id="MUYB01000011">
    <property type="protein sequence ID" value="OOS06041.1"/>
    <property type="molecule type" value="Genomic_DNA"/>
</dbReference>
<comment type="similarity">
    <text evidence="1 10 12">Belongs to the RecA family.</text>
</comment>
<dbReference type="SUPFAM" id="SSF52540">
    <property type="entry name" value="P-loop containing nucleoside triphosphate hydrolases"/>
    <property type="match status" value="1"/>
</dbReference>
<dbReference type="SUPFAM" id="SSF54752">
    <property type="entry name" value="RecA protein, C-terminal domain"/>
    <property type="match status" value="1"/>
</dbReference>
<dbReference type="AlphaFoldDB" id="A0A1T0B8F0"/>
<dbReference type="STRING" id="123822.B0188_02935"/>
<dbReference type="GO" id="GO:0003684">
    <property type="term" value="F:damaged DNA binding"/>
    <property type="evidence" value="ECO:0007669"/>
    <property type="project" value="UniProtKB-UniRule"/>
</dbReference>
<dbReference type="GO" id="GO:0140664">
    <property type="term" value="F:ATP-dependent DNA damage sensor activity"/>
    <property type="evidence" value="ECO:0007669"/>
    <property type="project" value="InterPro"/>
</dbReference>
<feature type="binding site" evidence="10">
    <location>
        <begin position="67"/>
        <end position="74"/>
    </location>
    <ligand>
        <name>ATP</name>
        <dbReference type="ChEBI" id="CHEBI:30616"/>
    </ligand>
</feature>
<dbReference type="Pfam" id="PF21096">
    <property type="entry name" value="RecA_C"/>
    <property type="match status" value="1"/>
</dbReference>
<dbReference type="InterPro" id="IPR003593">
    <property type="entry name" value="AAA+_ATPase"/>
</dbReference>
<dbReference type="GO" id="GO:0006281">
    <property type="term" value="P:DNA repair"/>
    <property type="evidence" value="ECO:0007669"/>
    <property type="project" value="UniProtKB-UniRule"/>
</dbReference>
<feature type="domain" description="RecA family profile 2" evidence="14">
    <location>
        <begin position="201"/>
        <end position="274"/>
    </location>
</feature>
<accession>A0A1T0B8F0</accession>
<dbReference type="SMART" id="SM00382">
    <property type="entry name" value="AAA"/>
    <property type="match status" value="1"/>
</dbReference>
<dbReference type="Pfam" id="PF00154">
    <property type="entry name" value="RecA_N"/>
    <property type="match status" value="1"/>
</dbReference>
<evidence type="ECO:0000256" key="7">
    <source>
        <dbReference type="ARBA" id="ARBA00023172"/>
    </source>
</evidence>
<keyword evidence="5 10" id="KW-0067">ATP-binding</keyword>
<dbReference type="PROSITE" id="PS00321">
    <property type="entry name" value="RECA_1"/>
    <property type="match status" value="1"/>
</dbReference>
<keyword evidence="4 10" id="KW-0227">DNA damage</keyword>
<evidence type="ECO:0000256" key="1">
    <source>
        <dbReference type="ARBA" id="ARBA00009391"/>
    </source>
</evidence>
<evidence type="ECO:0000256" key="10">
    <source>
        <dbReference type="HAMAP-Rule" id="MF_00268"/>
    </source>
</evidence>
<sequence>MATPEEKSKALAAALGQIEKQFGKGSIMKLGDTKTLDVESVSTGSLSLDVALGIGGLPMGRIVEIYGPESSGKTTLTLSVIAEAQKSGKVCAFIDAEHALDPIYAAKLGVNVNELLVSQPDHGEQALEICDALVRSGAVDVIIVDSVAALTPKAEIEGDMGDAHVGLQARLMSQALRKLTGQIKNSNCLVVFINQIRMKIGVMFGNPETTTGGNALKFYASVRLDIRRTGAIKDGDQVIGNDTRVKVVKNKVAAPFRQVDFQILYGQGISKTGELIDLGVKHKLVDKSGSWFSYNGEKIGQGKANAMKWLDSHPEESAMLEEKLRSELLANPEKVLAADIEEQNGENILEEDL</sequence>
<keyword evidence="16" id="KW-1185">Reference proteome</keyword>
<comment type="subcellular location">
    <subcellularLocation>
        <location evidence="10">Cytoplasm</location>
    </subcellularLocation>
</comment>
<evidence type="ECO:0000313" key="16">
    <source>
        <dbReference type="Proteomes" id="UP000190023"/>
    </source>
</evidence>
<dbReference type="InterPro" id="IPR020587">
    <property type="entry name" value="RecA_monomer-monomer_interface"/>
</dbReference>
<evidence type="ECO:0000256" key="9">
    <source>
        <dbReference type="ARBA" id="ARBA00023236"/>
    </source>
</evidence>